<gene>
    <name evidence="1" type="ORF">GT347_08885</name>
</gene>
<dbReference type="RefSeq" id="WP_160551616.1">
    <property type="nucleotide sequence ID" value="NZ_CP047650.1"/>
</dbReference>
<sequence>MLTQHTARLIARFVLAWFALYLGAAVASPLVHPSASFELVCSGAGTAKLIKKSDTGSEAHSASMDCPLCAPGSAPPPLFPTLIAAPAQPLAYVLRSIPAARIAGITAAPLPARGPPLVS</sequence>
<dbReference type="InterPro" id="IPR021333">
    <property type="entry name" value="DUF2946"/>
</dbReference>
<dbReference type="Proteomes" id="UP000464787">
    <property type="component" value="Chromosome"/>
</dbReference>
<dbReference type="Pfam" id="PF11162">
    <property type="entry name" value="DUF2946"/>
    <property type="match status" value="1"/>
</dbReference>
<evidence type="ECO:0000313" key="1">
    <source>
        <dbReference type="EMBL" id="QHI98099.1"/>
    </source>
</evidence>
<protein>
    <recommendedName>
        <fullName evidence="3">DUF2946 domain-containing protein</fullName>
    </recommendedName>
</protein>
<proteinExistence type="predicted"/>
<dbReference type="AlphaFoldDB" id="A0A857J4R9"/>
<accession>A0A857J4R9</accession>
<keyword evidence="2" id="KW-1185">Reference proteome</keyword>
<dbReference type="KEGG" id="xyk:GT347_08885"/>
<evidence type="ECO:0000313" key="2">
    <source>
        <dbReference type="Proteomes" id="UP000464787"/>
    </source>
</evidence>
<evidence type="ECO:0008006" key="3">
    <source>
        <dbReference type="Google" id="ProtNLM"/>
    </source>
</evidence>
<name>A0A857J4R9_9BURK</name>
<dbReference type="EMBL" id="CP047650">
    <property type="protein sequence ID" value="QHI98099.1"/>
    <property type="molecule type" value="Genomic_DNA"/>
</dbReference>
<organism evidence="1 2">
    <name type="scientific">Xylophilus rhododendri</name>
    <dbReference type="NCBI Taxonomy" id="2697032"/>
    <lineage>
        <taxon>Bacteria</taxon>
        <taxon>Pseudomonadati</taxon>
        <taxon>Pseudomonadota</taxon>
        <taxon>Betaproteobacteria</taxon>
        <taxon>Burkholderiales</taxon>
        <taxon>Xylophilus</taxon>
    </lineage>
</organism>
<reference evidence="1 2" key="1">
    <citation type="submission" date="2020-01" db="EMBL/GenBank/DDBJ databases">
        <title>Genome sequencing of strain KACC 21265.</title>
        <authorList>
            <person name="Heo J."/>
            <person name="Kim S.-J."/>
            <person name="Kim J.-S."/>
            <person name="Hong S.-B."/>
            <person name="Kwon S.-W."/>
        </authorList>
    </citation>
    <scope>NUCLEOTIDE SEQUENCE [LARGE SCALE GENOMIC DNA]</scope>
    <source>
        <strain evidence="1 2">KACC 21265</strain>
    </source>
</reference>